<dbReference type="SMR" id="Q7XYL5"/>
<dbReference type="GO" id="GO:0006412">
    <property type="term" value="P:translation"/>
    <property type="evidence" value="ECO:0007669"/>
    <property type="project" value="InterPro"/>
</dbReference>
<feature type="signal peptide" evidence="4">
    <location>
        <begin position="1"/>
        <end position="24"/>
    </location>
</feature>
<feature type="chain" id="PRO_5004297064" evidence="4">
    <location>
        <begin position="25"/>
        <end position="257"/>
    </location>
</feature>
<sequence length="257" mass="27621">MKVSYIAGAFTALVLVSCYDAIVGTPRQVGASLSTTRTASFTTGTRHNALRSNSWVTNALTRQKKEETVADLKQTLEKSSLVFGMNFNGFTVKQMEGLRKKLPEDAKIQVAMNTLMKQAGSEVEGYEAIEAACKGDNAWWFAGENVASCVKAYLEFEEECKKAAKADPETKVPSLSGGCMDGTFLDTEAIKALKNLPTRTEVIAQIAGSIKALPTKLARSVKQVPTKVAIGVSKLADGDDNKDLVVGDIFPKAETEA</sequence>
<name>Q7XYL5_BIGNA</name>
<dbReference type="SUPFAM" id="SSF160369">
    <property type="entry name" value="Ribosomal protein L10-like"/>
    <property type="match status" value="1"/>
</dbReference>
<dbReference type="InterPro" id="IPR002363">
    <property type="entry name" value="Ribosomal_uL10_CS_bac"/>
</dbReference>
<dbReference type="NCBIfam" id="NF000955">
    <property type="entry name" value="PRK00099.1-1"/>
    <property type="match status" value="1"/>
</dbReference>
<dbReference type="PROSITE" id="PS51257">
    <property type="entry name" value="PROKAR_LIPOPROTEIN"/>
    <property type="match status" value="1"/>
</dbReference>
<keyword evidence="3" id="KW-0687">Ribonucleoprotein</keyword>
<organism evidence="5">
    <name type="scientific">Bigelowiella natans</name>
    <name type="common">Pedinomonas minutissima</name>
    <name type="synonym">Chlorarachnion sp. (strain CCMP621)</name>
    <dbReference type="NCBI Taxonomy" id="227086"/>
    <lineage>
        <taxon>Eukaryota</taxon>
        <taxon>Sar</taxon>
        <taxon>Rhizaria</taxon>
        <taxon>Cercozoa</taxon>
        <taxon>Chlorarachniophyceae</taxon>
        <taxon>Bigelowiella</taxon>
    </lineage>
</organism>
<dbReference type="Pfam" id="PF00466">
    <property type="entry name" value="Ribosomal_L10"/>
    <property type="match status" value="1"/>
</dbReference>
<evidence type="ECO:0000256" key="2">
    <source>
        <dbReference type="ARBA" id="ARBA00022980"/>
    </source>
</evidence>
<dbReference type="PANTHER" id="PTHR11560">
    <property type="entry name" value="39S RIBOSOMAL PROTEIN L10, MITOCHONDRIAL"/>
    <property type="match status" value="1"/>
</dbReference>
<dbReference type="EMBL" id="AY267665">
    <property type="protein sequence ID" value="AAP79179.1"/>
    <property type="molecule type" value="mRNA"/>
</dbReference>
<evidence type="ECO:0000256" key="1">
    <source>
        <dbReference type="ARBA" id="ARBA00008889"/>
    </source>
</evidence>
<evidence type="ECO:0000256" key="3">
    <source>
        <dbReference type="ARBA" id="ARBA00023274"/>
    </source>
</evidence>
<dbReference type="InterPro" id="IPR022973">
    <property type="entry name" value="Ribosomal_uL10_bac"/>
</dbReference>
<keyword evidence="2 5" id="KW-0689">Ribosomal protein</keyword>
<dbReference type="InterPro" id="IPR047865">
    <property type="entry name" value="Ribosomal_uL10_bac_type"/>
</dbReference>
<comment type="similarity">
    <text evidence="1">Belongs to the universal ribosomal protein uL10 family.</text>
</comment>
<dbReference type="InterPro" id="IPR001790">
    <property type="entry name" value="Ribosomal_uL10"/>
</dbReference>
<reference evidence="5" key="1">
    <citation type="journal article" date="2003" name="Proc. Natl. Acad. Sci. U.S.A.">
        <title>Lateral gene transfer and the evolution of plastid-targeted proteins in the secondary plastid-containing alga Bigelowiella natans.</title>
        <authorList>
            <person name="Archibald J.M."/>
            <person name="Rogers M.B."/>
            <person name="Toop M."/>
            <person name="Ishida K."/>
            <person name="Keeling P.J."/>
        </authorList>
    </citation>
    <scope>NUCLEOTIDE SEQUENCE</scope>
    <source>
        <strain evidence="5">CCMP 621</strain>
    </source>
</reference>
<protein>
    <submittedName>
        <fullName evidence="5">Ribosomal protein rpL10</fullName>
    </submittedName>
</protein>
<evidence type="ECO:0000313" key="5">
    <source>
        <dbReference type="EMBL" id="AAP79179.1"/>
    </source>
</evidence>
<dbReference type="Gene3D" id="3.30.70.1730">
    <property type="match status" value="1"/>
</dbReference>
<evidence type="ECO:0000256" key="4">
    <source>
        <dbReference type="SAM" id="SignalP"/>
    </source>
</evidence>
<dbReference type="HAMAP" id="MF_00362">
    <property type="entry name" value="Ribosomal_uL10"/>
    <property type="match status" value="1"/>
</dbReference>
<proteinExistence type="evidence at transcript level"/>
<keyword evidence="4" id="KW-0732">Signal</keyword>
<dbReference type="GO" id="GO:0015934">
    <property type="term" value="C:large ribosomal subunit"/>
    <property type="evidence" value="ECO:0007669"/>
    <property type="project" value="InterPro"/>
</dbReference>
<dbReference type="PROSITE" id="PS01109">
    <property type="entry name" value="RIBOSOMAL_L10"/>
    <property type="match status" value="1"/>
</dbReference>
<dbReference type="CDD" id="cd05797">
    <property type="entry name" value="Ribosomal_L10"/>
    <property type="match status" value="1"/>
</dbReference>
<dbReference type="InterPro" id="IPR043141">
    <property type="entry name" value="Ribosomal_uL10-like_sf"/>
</dbReference>
<accession>Q7XYL5</accession>
<dbReference type="GO" id="GO:0003735">
    <property type="term" value="F:structural constituent of ribosome"/>
    <property type="evidence" value="ECO:0007669"/>
    <property type="project" value="InterPro"/>
</dbReference>
<dbReference type="HOGENOM" id="CLU_092227_1_1_1"/>
<dbReference type="AlphaFoldDB" id="Q7XYL5"/>